<name>A0ACB9F2Y5_CICIN</name>
<dbReference type="Proteomes" id="UP001055811">
    <property type="component" value="Linkage Group LG03"/>
</dbReference>
<organism evidence="1 2">
    <name type="scientific">Cichorium intybus</name>
    <name type="common">Chicory</name>
    <dbReference type="NCBI Taxonomy" id="13427"/>
    <lineage>
        <taxon>Eukaryota</taxon>
        <taxon>Viridiplantae</taxon>
        <taxon>Streptophyta</taxon>
        <taxon>Embryophyta</taxon>
        <taxon>Tracheophyta</taxon>
        <taxon>Spermatophyta</taxon>
        <taxon>Magnoliopsida</taxon>
        <taxon>eudicotyledons</taxon>
        <taxon>Gunneridae</taxon>
        <taxon>Pentapetalae</taxon>
        <taxon>asterids</taxon>
        <taxon>campanulids</taxon>
        <taxon>Asterales</taxon>
        <taxon>Asteraceae</taxon>
        <taxon>Cichorioideae</taxon>
        <taxon>Cichorieae</taxon>
        <taxon>Cichoriinae</taxon>
        <taxon>Cichorium</taxon>
    </lineage>
</organism>
<reference evidence="1 2" key="2">
    <citation type="journal article" date="2022" name="Mol. Ecol. Resour.">
        <title>The genomes of chicory, endive, great burdock and yacon provide insights into Asteraceae paleo-polyploidization history and plant inulin production.</title>
        <authorList>
            <person name="Fan W."/>
            <person name="Wang S."/>
            <person name="Wang H."/>
            <person name="Wang A."/>
            <person name="Jiang F."/>
            <person name="Liu H."/>
            <person name="Zhao H."/>
            <person name="Xu D."/>
            <person name="Zhang Y."/>
        </authorList>
    </citation>
    <scope>NUCLEOTIDE SEQUENCE [LARGE SCALE GENOMIC DNA]</scope>
    <source>
        <strain evidence="2">cv. Punajuju</strain>
        <tissue evidence="1">Leaves</tissue>
    </source>
</reference>
<gene>
    <name evidence="1" type="ORF">L2E82_15740</name>
</gene>
<evidence type="ECO:0000313" key="1">
    <source>
        <dbReference type="EMBL" id="KAI3765698.1"/>
    </source>
</evidence>
<sequence>MLPGFMNFLWACFRPRSDRHVHNGSDSGGRQDGLLWYKDTGQHFNGDFSMAVVQANNLLEDQSQLESGCLSLQESGPYGTFVGVYDGHGGPETSRFINSHLFQHLKRFTSEHQSMSVEVIKKAFQATEDGFLSLVSKQWPMKPQIAAVGSCCLVGVVCSGTLYIANLGDSRAVLGRLVKATGEVLAIQLSAEHNACIESVRQELHSTHPDDSQIVVLKHNVWRVKGLIQISRSIGDVYLKKAEFNKAPLYAKFRLREPFKRPILSSDPSISVHELEPHDQFIIFASDGLWEHLSNQEAVDIVQNHPRTGVARRLIKVALQQAAKKREMRYSDLKKIDRGVRRHFHDDITVVVLFLDSNLMSRAASGRTVNVSVKGAGVNLPSNTLAPCSTPTEPNTT</sequence>
<evidence type="ECO:0000313" key="2">
    <source>
        <dbReference type="Proteomes" id="UP001055811"/>
    </source>
</evidence>
<dbReference type="EMBL" id="CM042011">
    <property type="protein sequence ID" value="KAI3765698.1"/>
    <property type="molecule type" value="Genomic_DNA"/>
</dbReference>
<proteinExistence type="predicted"/>
<keyword evidence="2" id="KW-1185">Reference proteome</keyword>
<accession>A0ACB9F2Y5</accession>
<reference evidence="2" key="1">
    <citation type="journal article" date="2022" name="Mol. Ecol. Resour.">
        <title>The genomes of chicory, endive, great burdock and yacon provide insights into Asteraceae palaeo-polyploidization history and plant inulin production.</title>
        <authorList>
            <person name="Fan W."/>
            <person name="Wang S."/>
            <person name="Wang H."/>
            <person name="Wang A."/>
            <person name="Jiang F."/>
            <person name="Liu H."/>
            <person name="Zhao H."/>
            <person name="Xu D."/>
            <person name="Zhang Y."/>
        </authorList>
    </citation>
    <scope>NUCLEOTIDE SEQUENCE [LARGE SCALE GENOMIC DNA]</scope>
    <source>
        <strain evidence="2">cv. Punajuju</strain>
    </source>
</reference>
<comment type="caution">
    <text evidence="1">The sequence shown here is derived from an EMBL/GenBank/DDBJ whole genome shotgun (WGS) entry which is preliminary data.</text>
</comment>
<protein>
    <submittedName>
        <fullName evidence="1">Uncharacterized protein</fullName>
    </submittedName>
</protein>